<feature type="domain" description="Solute-binding protein family 3/N-terminal" evidence="3">
    <location>
        <begin position="41"/>
        <end position="264"/>
    </location>
</feature>
<dbReference type="SUPFAM" id="SSF53850">
    <property type="entry name" value="Periplasmic binding protein-like II"/>
    <property type="match status" value="1"/>
</dbReference>
<gene>
    <name evidence="4" type="ORF">GGR00_005620</name>
</gene>
<name>A0A7X0KP37_9HYPH</name>
<dbReference type="Gene3D" id="3.40.190.10">
    <property type="entry name" value="Periplasmic binding protein-like II"/>
    <property type="match status" value="2"/>
</dbReference>
<dbReference type="InterPro" id="IPR001638">
    <property type="entry name" value="Solute-binding_3/MltF_N"/>
</dbReference>
<dbReference type="SMART" id="SM00062">
    <property type="entry name" value="PBPb"/>
    <property type="match status" value="1"/>
</dbReference>
<evidence type="ECO:0000259" key="3">
    <source>
        <dbReference type="SMART" id="SM00062"/>
    </source>
</evidence>
<keyword evidence="1 2" id="KW-0732">Signal</keyword>
<feature type="chain" id="PRO_5031111155" evidence="2">
    <location>
        <begin position="27"/>
        <end position="272"/>
    </location>
</feature>
<evidence type="ECO:0000313" key="4">
    <source>
        <dbReference type="EMBL" id="MBB6357796.1"/>
    </source>
</evidence>
<evidence type="ECO:0000256" key="1">
    <source>
        <dbReference type="ARBA" id="ARBA00022729"/>
    </source>
</evidence>
<proteinExistence type="predicted"/>
<protein>
    <submittedName>
        <fullName evidence="4">Polar amino acid transport system substrate-binding protein</fullName>
    </submittedName>
</protein>
<evidence type="ECO:0000256" key="2">
    <source>
        <dbReference type="SAM" id="SignalP"/>
    </source>
</evidence>
<dbReference type="PANTHER" id="PTHR35936:SF38">
    <property type="entry name" value="GLUTAMINE-BINDING PERIPLASMIC PROTEIN"/>
    <property type="match status" value="1"/>
</dbReference>
<dbReference type="CDD" id="cd13629">
    <property type="entry name" value="PBP2_Dsm1740"/>
    <property type="match status" value="1"/>
</dbReference>
<dbReference type="PANTHER" id="PTHR35936">
    <property type="entry name" value="MEMBRANE-BOUND LYTIC MUREIN TRANSGLYCOSYLASE F"/>
    <property type="match status" value="1"/>
</dbReference>
<dbReference type="RefSeq" id="WP_184702680.1">
    <property type="nucleotide sequence ID" value="NZ_BAABEG010000001.1"/>
</dbReference>
<accession>A0A7X0KP37</accession>
<reference evidence="4 5" key="1">
    <citation type="submission" date="2020-08" db="EMBL/GenBank/DDBJ databases">
        <title>Genomic Encyclopedia of Type Strains, Phase IV (KMG-IV): sequencing the most valuable type-strain genomes for metagenomic binning, comparative biology and taxonomic classification.</title>
        <authorList>
            <person name="Goeker M."/>
        </authorList>
    </citation>
    <scope>NUCLEOTIDE SEQUENCE [LARGE SCALE GENOMIC DNA]</scope>
    <source>
        <strain evidence="4 5">DSM 7051</strain>
    </source>
</reference>
<feature type="signal peptide" evidence="2">
    <location>
        <begin position="1"/>
        <end position="26"/>
    </location>
</feature>
<sequence length="272" mass="29837">MKTAISIKGLAVALAVLTTQLGTAMAEGQGKLIQQIKERGKVIVGMASFVPWAMRDKEGNWIGFEIDVANKLATDLGVQLELAPTAWDGIIPALNAGKLDVIVGGLSITPERQQSVDFTEPYSHSGVGVAANKELNVGREWPEGYNSADVTFTCKRGIMACQEIQKRFPKATLRQFDDTATAFQEVINGSAHASVSSEPAPTFYTLRNSERLFQPTKEYLLSGSEGMALRKGDPETIATLDAWIAKENAGGWLKERHDYWFRTRDWADKVSE</sequence>
<dbReference type="EMBL" id="JACHOU010000032">
    <property type="protein sequence ID" value="MBB6357796.1"/>
    <property type="molecule type" value="Genomic_DNA"/>
</dbReference>
<comment type="caution">
    <text evidence="4">The sequence shown here is derived from an EMBL/GenBank/DDBJ whole genome shotgun (WGS) entry which is preliminary data.</text>
</comment>
<keyword evidence="5" id="KW-1185">Reference proteome</keyword>
<dbReference type="Proteomes" id="UP000536262">
    <property type="component" value="Unassembled WGS sequence"/>
</dbReference>
<organism evidence="4 5">
    <name type="scientific">Aminobacter aganoensis</name>
    <dbReference type="NCBI Taxonomy" id="83264"/>
    <lineage>
        <taxon>Bacteria</taxon>
        <taxon>Pseudomonadati</taxon>
        <taxon>Pseudomonadota</taxon>
        <taxon>Alphaproteobacteria</taxon>
        <taxon>Hyphomicrobiales</taxon>
        <taxon>Phyllobacteriaceae</taxon>
        <taxon>Aminobacter</taxon>
    </lineage>
</organism>
<dbReference type="AlphaFoldDB" id="A0A7X0KP37"/>
<evidence type="ECO:0000313" key="5">
    <source>
        <dbReference type="Proteomes" id="UP000536262"/>
    </source>
</evidence>
<dbReference type="Pfam" id="PF00497">
    <property type="entry name" value="SBP_bac_3"/>
    <property type="match status" value="1"/>
</dbReference>